<evidence type="ECO:0000256" key="1">
    <source>
        <dbReference type="SAM" id="Phobius"/>
    </source>
</evidence>
<protein>
    <submittedName>
        <fullName evidence="2">Uncharacterized protein</fullName>
    </submittedName>
</protein>
<sequence length="120" mass="14602">MKTCRFQWFCFSESKQKTETQNINLMFLEYGRLGKIFKNNFSRGSQTCFPCCFLSFFYFYFYLYFPTLRTENCLWNTEPNKTLFYQDASFCMRYLFPAFINYFLGMKPANWETNTGGEWL</sequence>
<name>A0AAP0WU43_LIQFO</name>
<accession>A0AAP0WU43</accession>
<keyword evidence="3" id="KW-1185">Reference proteome</keyword>
<evidence type="ECO:0000313" key="2">
    <source>
        <dbReference type="EMBL" id="KAK9279789.1"/>
    </source>
</evidence>
<organism evidence="2 3">
    <name type="scientific">Liquidambar formosana</name>
    <name type="common">Formosan gum</name>
    <dbReference type="NCBI Taxonomy" id="63359"/>
    <lineage>
        <taxon>Eukaryota</taxon>
        <taxon>Viridiplantae</taxon>
        <taxon>Streptophyta</taxon>
        <taxon>Embryophyta</taxon>
        <taxon>Tracheophyta</taxon>
        <taxon>Spermatophyta</taxon>
        <taxon>Magnoliopsida</taxon>
        <taxon>eudicotyledons</taxon>
        <taxon>Gunneridae</taxon>
        <taxon>Pentapetalae</taxon>
        <taxon>Saxifragales</taxon>
        <taxon>Altingiaceae</taxon>
        <taxon>Liquidambar</taxon>
    </lineage>
</organism>
<feature type="transmembrane region" description="Helical" evidence="1">
    <location>
        <begin position="47"/>
        <end position="65"/>
    </location>
</feature>
<proteinExistence type="predicted"/>
<evidence type="ECO:0000313" key="3">
    <source>
        <dbReference type="Proteomes" id="UP001415857"/>
    </source>
</evidence>
<reference evidence="2 3" key="1">
    <citation type="journal article" date="2024" name="Plant J.">
        <title>Genome sequences and population genomics reveal climatic adaptation and genomic divergence between two closely related sweetgum species.</title>
        <authorList>
            <person name="Xu W.Q."/>
            <person name="Ren C.Q."/>
            <person name="Zhang X.Y."/>
            <person name="Comes H.P."/>
            <person name="Liu X.H."/>
            <person name="Li Y.G."/>
            <person name="Kettle C.J."/>
            <person name="Jalonen R."/>
            <person name="Gaisberger H."/>
            <person name="Ma Y.Z."/>
            <person name="Qiu Y.X."/>
        </authorList>
    </citation>
    <scope>NUCLEOTIDE SEQUENCE [LARGE SCALE GENOMIC DNA]</scope>
    <source>
        <strain evidence="2">Hangzhou</strain>
    </source>
</reference>
<feature type="transmembrane region" description="Helical" evidence="1">
    <location>
        <begin position="85"/>
        <end position="104"/>
    </location>
</feature>
<keyword evidence="1" id="KW-1133">Transmembrane helix</keyword>
<dbReference type="Proteomes" id="UP001415857">
    <property type="component" value="Unassembled WGS sequence"/>
</dbReference>
<comment type="caution">
    <text evidence="2">The sequence shown here is derived from an EMBL/GenBank/DDBJ whole genome shotgun (WGS) entry which is preliminary data.</text>
</comment>
<dbReference type="AlphaFoldDB" id="A0AAP0WU43"/>
<gene>
    <name evidence="2" type="ORF">L1049_013471</name>
</gene>
<keyword evidence="1" id="KW-0472">Membrane</keyword>
<dbReference type="EMBL" id="JBBPBK010000008">
    <property type="protein sequence ID" value="KAK9279789.1"/>
    <property type="molecule type" value="Genomic_DNA"/>
</dbReference>
<keyword evidence="1" id="KW-0812">Transmembrane</keyword>